<dbReference type="InterPro" id="IPR037523">
    <property type="entry name" value="VOC_core"/>
</dbReference>
<dbReference type="RefSeq" id="WP_025550022.1">
    <property type="nucleotide sequence ID" value="NZ_BATN01000066.1"/>
</dbReference>
<protein>
    <submittedName>
        <fullName evidence="2">Lactoylglutathione lyase</fullName>
    </submittedName>
    <submittedName>
        <fullName evidence="3">VOC family protein</fullName>
    </submittedName>
</protein>
<proteinExistence type="predicted"/>
<evidence type="ECO:0000313" key="4">
    <source>
        <dbReference type="Proteomes" id="UP000221538"/>
    </source>
</evidence>
<dbReference type="PROSITE" id="PS51819">
    <property type="entry name" value="VOC"/>
    <property type="match status" value="1"/>
</dbReference>
<accession>A0A292ZGL9</accession>
<keyword evidence="2" id="KW-0456">Lyase</keyword>
<dbReference type="PANTHER" id="PTHR35006">
    <property type="entry name" value="GLYOXALASE FAMILY PROTEIN (AFU_ORTHOLOGUE AFUA_5G14830)"/>
    <property type="match status" value="1"/>
</dbReference>
<organism evidence="2 4">
    <name type="scientific">Sphingobium fuliginis (strain ATCC 27551)</name>
    <dbReference type="NCBI Taxonomy" id="336203"/>
    <lineage>
        <taxon>Bacteria</taxon>
        <taxon>Pseudomonadati</taxon>
        <taxon>Pseudomonadota</taxon>
        <taxon>Alphaproteobacteria</taxon>
        <taxon>Sphingomonadales</taxon>
        <taxon>Sphingomonadaceae</taxon>
        <taxon>Sphingobium</taxon>
    </lineage>
</organism>
<feature type="domain" description="VOC" evidence="1">
    <location>
        <begin position="3"/>
        <end position="123"/>
    </location>
</feature>
<evidence type="ECO:0000313" key="2">
    <source>
        <dbReference type="EMBL" id="GAY21993.1"/>
    </source>
</evidence>
<name>A0A292ZGL9_SPHSA</name>
<evidence type="ECO:0000259" key="1">
    <source>
        <dbReference type="PROSITE" id="PS51819"/>
    </source>
</evidence>
<dbReference type="InterPro" id="IPR004360">
    <property type="entry name" value="Glyas_Fos-R_dOase_dom"/>
</dbReference>
<sequence>MGVLAYCTVGSNDLAGAKAFYDALLAVVGLAPLFEHPSGGRVYGRDGSFSFAVLGPYDGQPATVGNGSMVAFCFDRREEVDAFHRRALALGGVTEGGPHERGPGWYFAYCRDLDGNKLCAYCLEP</sequence>
<reference evidence="5" key="5">
    <citation type="submission" date="2020-08" db="EMBL/GenBank/DDBJ databases">
        <title>Complete genome sequence of Sphingobium barthaii strain KK22, a high-molecular-weight polycyclic aromatic hydrocarbon-degrading soil bacterium.</title>
        <authorList>
            <person name="Mori J.F."/>
            <person name="Kanaly R.A."/>
        </authorList>
    </citation>
    <scope>NUCLEOTIDE SEQUENCE [LARGE SCALE GENOMIC DNA]</scope>
    <source>
        <strain evidence="5">KK22</strain>
    </source>
</reference>
<reference evidence="2" key="3">
    <citation type="submission" date="2017-10" db="EMBL/GenBank/DDBJ databases">
        <title>Bioaugmenting a lab-scale membrane bioreactor with Sphingobium fuliginis OMI to degrade 4-tert-butylphenol.</title>
        <authorList>
            <person name="Takada K."/>
            <person name="Shiba T."/>
            <person name="Soda S."/>
            <person name="Inoue D."/>
            <person name="Miyake M."/>
            <person name="Eguchi M."/>
            <person name="Ike M."/>
        </authorList>
    </citation>
    <scope>NUCLEOTIDE SEQUENCE</scope>
    <source>
        <strain evidence="2">OMI</strain>
    </source>
</reference>
<dbReference type="KEGG" id="sbar:H5V43_09145"/>
<dbReference type="PANTHER" id="PTHR35006:SF1">
    <property type="entry name" value="BLL2941 PROTEIN"/>
    <property type="match status" value="1"/>
</dbReference>
<evidence type="ECO:0000313" key="5">
    <source>
        <dbReference type="Proteomes" id="UP000593663"/>
    </source>
</evidence>
<reference evidence="3" key="6">
    <citation type="journal article" date="2021" name="Microbiol. Resour. Announc.">
        <title>Complete Genome Sequence of Sphingobium barthaii KK22, a High-Molecular-Weight Polycyclic Aromatic Hydrocarbon-Degrading Soil Bacterium.</title>
        <authorList>
            <person name="Mori J.F."/>
            <person name="Kanaly R.A."/>
        </authorList>
    </citation>
    <scope>NUCLEOTIDE SEQUENCE</scope>
    <source>
        <strain evidence="3">KK22</strain>
    </source>
</reference>
<evidence type="ECO:0000313" key="3">
    <source>
        <dbReference type="EMBL" id="QOT70334.1"/>
    </source>
</evidence>
<dbReference type="AlphaFoldDB" id="A0A292ZGL9"/>
<dbReference type="SUPFAM" id="SSF54593">
    <property type="entry name" value="Glyoxalase/Bleomycin resistance protein/Dihydroxybiphenyl dioxygenase"/>
    <property type="match status" value="1"/>
</dbReference>
<dbReference type="Proteomes" id="UP000593663">
    <property type="component" value="Chromosome 1"/>
</dbReference>
<dbReference type="CDD" id="cd07262">
    <property type="entry name" value="VOC_like"/>
    <property type="match status" value="1"/>
</dbReference>
<reference evidence="2 4" key="1">
    <citation type="journal article" date="2013" name="Biodegradation">
        <title>Occurrence of 4-tert-butylphenol (4-t-BP) biodegradation in an aquatic sample caused by the presence of Spirodela polyrrhiza and isolation of a 4-t-BP-utilizing bacterium.</title>
        <authorList>
            <person name="Ogata Y."/>
            <person name="Toyama T."/>
            <person name="Yu N."/>
            <person name="Wang X."/>
            <person name="Sei K."/>
            <person name="Ike M."/>
        </authorList>
    </citation>
    <scope>NUCLEOTIDE SEQUENCE [LARGE SCALE GENOMIC DNA]</scope>
    <source>
        <strain evidence="2 4">OMI</strain>
    </source>
</reference>
<reference evidence="2 4" key="2">
    <citation type="journal article" date="2013" name="Environ. Sci. Technol.">
        <title>The 4-tert-butylphenol-utilizing bacterium Sphingobium fuliginis OMI can degrade bisphenols via phenolic ring hydroxylation and meta-cleavage pathway.</title>
        <authorList>
            <person name="Ogata Y."/>
            <person name="Goda S."/>
            <person name="Toyama T."/>
            <person name="Sei K."/>
            <person name="Ike M."/>
        </authorList>
    </citation>
    <scope>NUCLEOTIDE SEQUENCE [LARGE SCALE GENOMIC DNA]</scope>
    <source>
        <strain evidence="2 4">OMI</strain>
    </source>
</reference>
<dbReference type="Pfam" id="PF00903">
    <property type="entry name" value="Glyoxalase"/>
    <property type="match status" value="1"/>
</dbReference>
<dbReference type="GO" id="GO:0016829">
    <property type="term" value="F:lyase activity"/>
    <property type="evidence" value="ECO:0007669"/>
    <property type="project" value="UniProtKB-KW"/>
</dbReference>
<dbReference type="EMBL" id="CP060035">
    <property type="protein sequence ID" value="QOT70334.1"/>
    <property type="molecule type" value="Genomic_DNA"/>
</dbReference>
<dbReference type="Gene3D" id="3.10.180.10">
    <property type="entry name" value="2,3-Dihydroxybiphenyl 1,2-Dioxygenase, domain 1"/>
    <property type="match status" value="1"/>
</dbReference>
<dbReference type="Proteomes" id="UP000221538">
    <property type="component" value="Unassembled WGS sequence"/>
</dbReference>
<dbReference type="InterPro" id="IPR029068">
    <property type="entry name" value="Glyas_Bleomycin-R_OHBP_Dase"/>
</dbReference>
<gene>
    <name evidence="3" type="ORF">H5V43_09145</name>
    <name evidence="2" type="ORF">SFOMI_2546</name>
</gene>
<reference evidence="2" key="4">
    <citation type="submission" date="2017-10" db="EMBL/GenBank/DDBJ databases">
        <authorList>
            <person name="Banno H."/>
            <person name="Chua N.-H."/>
        </authorList>
    </citation>
    <scope>NUCLEOTIDE SEQUENCE</scope>
    <source>
        <strain evidence="2">OMI</strain>
    </source>
</reference>
<dbReference type="EMBL" id="BEWI01000032">
    <property type="protein sequence ID" value="GAY21993.1"/>
    <property type="molecule type" value="Genomic_DNA"/>
</dbReference>